<gene>
    <name evidence="1" type="ORF">XhyaCFBP1156_15610</name>
</gene>
<accession>A0A2S7ET95</accession>
<organism evidence="1 2">
    <name type="scientific">Xanthomonas hyacinthi</name>
    <dbReference type="NCBI Taxonomy" id="56455"/>
    <lineage>
        <taxon>Bacteria</taxon>
        <taxon>Pseudomonadati</taxon>
        <taxon>Pseudomonadota</taxon>
        <taxon>Gammaproteobacteria</taxon>
        <taxon>Lysobacterales</taxon>
        <taxon>Lysobacteraceae</taxon>
        <taxon>Xanthomonas</taxon>
    </lineage>
</organism>
<proteinExistence type="predicted"/>
<comment type="caution">
    <text evidence="1">The sequence shown here is derived from an EMBL/GenBank/DDBJ whole genome shotgun (WGS) entry which is preliminary data.</text>
</comment>
<dbReference type="RefSeq" id="WP_104558746.1">
    <property type="nucleotide sequence ID" value="NZ_JBHRWS010000001.1"/>
</dbReference>
<keyword evidence="2" id="KW-1185">Reference proteome</keyword>
<protein>
    <submittedName>
        <fullName evidence="1">Uncharacterized protein</fullName>
    </submittedName>
</protein>
<dbReference type="Proteomes" id="UP000238261">
    <property type="component" value="Unassembled WGS sequence"/>
</dbReference>
<name>A0A2S7ET95_9XANT</name>
<reference evidence="2" key="1">
    <citation type="submission" date="2016-08" db="EMBL/GenBank/DDBJ databases">
        <authorList>
            <person name="Merda D."/>
            <person name="Briand M."/>
            <person name="Taghouti G."/>
            <person name="Carrere S."/>
            <person name="Gouzy J."/>
            <person name="Portier P."/>
            <person name="Jacques M.-A."/>
            <person name="Fischer-Le Saux M."/>
        </authorList>
    </citation>
    <scope>NUCLEOTIDE SEQUENCE [LARGE SCALE GENOMIC DNA]</scope>
    <source>
        <strain evidence="2">CFBP1156</strain>
    </source>
</reference>
<evidence type="ECO:0000313" key="1">
    <source>
        <dbReference type="EMBL" id="PPU96367.1"/>
    </source>
</evidence>
<sequence length="152" mass="17212">MTEYVQGPDHPLYFHLFSSSVVAYAKPFVDNKSFGSLPKEWRKFEHPWMSQVHNDAIKARHEVIAHNDDKVRKMWVLPPGAMPPGALAAAANGLSLKIEGYYVGGGFFISLAHLCDYQIYRLNHAVDEELCALYEGQPIPSEEFLLTLDDEF</sequence>
<dbReference type="EMBL" id="MDEG01000016">
    <property type="protein sequence ID" value="PPU96367.1"/>
    <property type="molecule type" value="Genomic_DNA"/>
</dbReference>
<evidence type="ECO:0000313" key="2">
    <source>
        <dbReference type="Proteomes" id="UP000238261"/>
    </source>
</evidence>
<dbReference type="AlphaFoldDB" id="A0A2S7ET95"/>